<dbReference type="InterPro" id="IPR003148">
    <property type="entry name" value="RCK_N"/>
</dbReference>
<dbReference type="Gene3D" id="1.10.287.70">
    <property type="match status" value="1"/>
</dbReference>
<dbReference type="PANTHER" id="PTHR43833:SF9">
    <property type="entry name" value="POTASSIUM CHANNEL PROTEIN YUGO-RELATED"/>
    <property type="match status" value="1"/>
</dbReference>
<accession>A0A932I1I3</accession>
<sequence>MDILRHRLLFPAILLLMVLSLGVAGYMIVEKWKFIDALFMTVISLTTVGYGETNPLTTNGRIFTMFLLLSGMGVLAYGIGTVTAFFVEGHLSDILRERKMLKRIQRLRDHIILCGYEGEGHYVLEELVKTKTPHVVIARDLVRLKQMFPSEALCLEGDPSKEGMLAQANIERAQVLISAMPTDHENLLVVLSARGMSPRIRIITCVYDRENLHKFQRVGANGTVMGTFIGGLRMVSEAIRPTVVSFLDQMLRDIDKTIRIEEVIVPDADCAWAGKPLSEIDFPARTGLVVIAVKSIRTQRYIYNPRGNYVLNAGDVLIVIGETSQTLEMKRLLGHEIAADGEEPEEEVPAAPGERA</sequence>
<feature type="domain" description="RCK N-terminal" evidence="3">
    <location>
        <begin position="108"/>
        <end position="225"/>
    </location>
</feature>
<dbReference type="SUPFAM" id="SSF81324">
    <property type="entry name" value="Voltage-gated potassium channels"/>
    <property type="match status" value="1"/>
</dbReference>
<evidence type="ECO:0000256" key="1">
    <source>
        <dbReference type="ARBA" id="ARBA00004651"/>
    </source>
</evidence>
<evidence type="ECO:0000259" key="4">
    <source>
        <dbReference type="PROSITE" id="PS51202"/>
    </source>
</evidence>
<dbReference type="Pfam" id="PF02254">
    <property type="entry name" value="TrkA_N"/>
    <property type="match status" value="1"/>
</dbReference>
<dbReference type="Pfam" id="PF02080">
    <property type="entry name" value="TrkA_C"/>
    <property type="match status" value="1"/>
</dbReference>
<feature type="domain" description="RCK C-terminal" evidence="4">
    <location>
        <begin position="248"/>
        <end position="335"/>
    </location>
</feature>
<keyword evidence="2" id="KW-0812">Transmembrane</keyword>
<dbReference type="GO" id="GO:0006813">
    <property type="term" value="P:potassium ion transport"/>
    <property type="evidence" value="ECO:0007669"/>
    <property type="project" value="InterPro"/>
</dbReference>
<evidence type="ECO:0000313" key="6">
    <source>
        <dbReference type="Proteomes" id="UP000782312"/>
    </source>
</evidence>
<comment type="subcellular location">
    <subcellularLocation>
        <location evidence="1">Cell membrane</location>
        <topology evidence="1">Multi-pass membrane protein</topology>
    </subcellularLocation>
</comment>
<feature type="transmembrane region" description="Helical" evidence="2">
    <location>
        <begin position="63"/>
        <end position="87"/>
    </location>
</feature>
<evidence type="ECO:0000256" key="2">
    <source>
        <dbReference type="SAM" id="Phobius"/>
    </source>
</evidence>
<name>A0A932I1I3_UNCTE</name>
<protein>
    <submittedName>
        <fullName evidence="5">NAD-binding protein</fullName>
    </submittedName>
</protein>
<dbReference type="InterPro" id="IPR036721">
    <property type="entry name" value="RCK_C_sf"/>
</dbReference>
<keyword evidence="2" id="KW-0472">Membrane</keyword>
<dbReference type="AlphaFoldDB" id="A0A932I1I3"/>
<dbReference type="Gene3D" id="3.30.70.1450">
    <property type="entry name" value="Regulator of K+ conductance, C-terminal domain"/>
    <property type="match status" value="1"/>
</dbReference>
<dbReference type="InterPro" id="IPR036291">
    <property type="entry name" value="NAD(P)-bd_dom_sf"/>
</dbReference>
<dbReference type="GO" id="GO:0008324">
    <property type="term" value="F:monoatomic cation transmembrane transporter activity"/>
    <property type="evidence" value="ECO:0007669"/>
    <property type="project" value="InterPro"/>
</dbReference>
<dbReference type="Proteomes" id="UP000782312">
    <property type="component" value="Unassembled WGS sequence"/>
</dbReference>
<dbReference type="PROSITE" id="PS51201">
    <property type="entry name" value="RCK_N"/>
    <property type="match status" value="1"/>
</dbReference>
<gene>
    <name evidence="5" type="ORF">HYZ11_11295</name>
</gene>
<dbReference type="InterPro" id="IPR050721">
    <property type="entry name" value="Trk_Ktr_HKT_K-transport"/>
</dbReference>
<keyword evidence="2" id="KW-1133">Transmembrane helix</keyword>
<dbReference type="InterPro" id="IPR006037">
    <property type="entry name" value="RCK_C"/>
</dbReference>
<dbReference type="SUPFAM" id="SSF116726">
    <property type="entry name" value="TrkA C-terminal domain-like"/>
    <property type="match status" value="1"/>
</dbReference>
<dbReference type="EMBL" id="JACPUR010000024">
    <property type="protein sequence ID" value="MBI3128180.1"/>
    <property type="molecule type" value="Genomic_DNA"/>
</dbReference>
<dbReference type="Gene3D" id="3.40.50.720">
    <property type="entry name" value="NAD(P)-binding Rossmann-like Domain"/>
    <property type="match status" value="1"/>
</dbReference>
<feature type="transmembrane region" description="Helical" evidence="2">
    <location>
        <begin position="34"/>
        <end position="51"/>
    </location>
</feature>
<comment type="caution">
    <text evidence="5">The sequence shown here is derived from an EMBL/GenBank/DDBJ whole genome shotgun (WGS) entry which is preliminary data.</text>
</comment>
<evidence type="ECO:0000259" key="3">
    <source>
        <dbReference type="PROSITE" id="PS51201"/>
    </source>
</evidence>
<organism evidence="5 6">
    <name type="scientific">Tectimicrobiota bacterium</name>
    <dbReference type="NCBI Taxonomy" id="2528274"/>
    <lineage>
        <taxon>Bacteria</taxon>
        <taxon>Pseudomonadati</taxon>
        <taxon>Nitrospinota/Tectimicrobiota group</taxon>
        <taxon>Candidatus Tectimicrobiota</taxon>
    </lineage>
</organism>
<reference evidence="5" key="1">
    <citation type="submission" date="2020-07" db="EMBL/GenBank/DDBJ databases">
        <title>Huge and variable diversity of episymbiotic CPR bacteria and DPANN archaea in groundwater ecosystems.</title>
        <authorList>
            <person name="He C.Y."/>
            <person name="Keren R."/>
            <person name="Whittaker M."/>
            <person name="Farag I.F."/>
            <person name="Doudna J."/>
            <person name="Cate J.H.D."/>
            <person name="Banfield J.F."/>
        </authorList>
    </citation>
    <scope>NUCLEOTIDE SEQUENCE</scope>
    <source>
        <strain evidence="5">NC_groundwater_763_Ag_S-0.2um_68_21</strain>
    </source>
</reference>
<dbReference type="PANTHER" id="PTHR43833">
    <property type="entry name" value="POTASSIUM CHANNEL PROTEIN 2-RELATED-RELATED"/>
    <property type="match status" value="1"/>
</dbReference>
<dbReference type="SUPFAM" id="SSF51735">
    <property type="entry name" value="NAD(P)-binding Rossmann-fold domains"/>
    <property type="match status" value="1"/>
</dbReference>
<evidence type="ECO:0000313" key="5">
    <source>
        <dbReference type="EMBL" id="MBI3128180.1"/>
    </source>
</evidence>
<dbReference type="GO" id="GO:0005886">
    <property type="term" value="C:plasma membrane"/>
    <property type="evidence" value="ECO:0007669"/>
    <property type="project" value="UniProtKB-SubCell"/>
</dbReference>
<dbReference type="InterPro" id="IPR013099">
    <property type="entry name" value="K_chnl_dom"/>
</dbReference>
<dbReference type="PROSITE" id="PS51202">
    <property type="entry name" value="RCK_C"/>
    <property type="match status" value="1"/>
</dbReference>
<proteinExistence type="predicted"/>
<dbReference type="Pfam" id="PF07885">
    <property type="entry name" value="Ion_trans_2"/>
    <property type="match status" value="1"/>
</dbReference>